<evidence type="ECO:0000256" key="1">
    <source>
        <dbReference type="ARBA" id="ARBA00010515"/>
    </source>
</evidence>
<keyword evidence="4" id="KW-0472">Membrane</keyword>
<dbReference type="RefSeq" id="WP_211140743.1">
    <property type="nucleotide sequence ID" value="NZ_JAEEGB010000002.1"/>
</dbReference>
<dbReference type="AlphaFoldDB" id="A0A934HVE9"/>
<gene>
    <name evidence="6" type="ORF">I6U51_00980</name>
</gene>
<dbReference type="Proteomes" id="UP000622687">
    <property type="component" value="Unassembled WGS sequence"/>
</dbReference>
<keyword evidence="2 6" id="KW-0378">Hydrolase</keyword>
<dbReference type="InterPro" id="IPR033140">
    <property type="entry name" value="Lipase_GDXG_put_SER_AS"/>
</dbReference>
<dbReference type="PANTHER" id="PTHR48081">
    <property type="entry name" value="AB HYDROLASE SUPERFAMILY PROTEIN C4A8.06C"/>
    <property type="match status" value="1"/>
</dbReference>
<dbReference type="SUPFAM" id="SSF53474">
    <property type="entry name" value="alpha/beta-Hydrolases"/>
    <property type="match status" value="1"/>
</dbReference>
<feature type="active site" evidence="3">
    <location>
        <position position="190"/>
    </location>
</feature>
<comment type="caution">
    <text evidence="6">The sequence shown here is derived from an EMBL/GenBank/DDBJ whole genome shotgun (WGS) entry which is preliminary data.</text>
</comment>
<dbReference type="Pfam" id="PF07859">
    <property type="entry name" value="Abhydrolase_3"/>
    <property type="match status" value="1"/>
</dbReference>
<organism evidence="6 7">
    <name type="scientific">Clostridium aciditolerans</name>
    <dbReference type="NCBI Taxonomy" id="339861"/>
    <lineage>
        <taxon>Bacteria</taxon>
        <taxon>Bacillati</taxon>
        <taxon>Bacillota</taxon>
        <taxon>Clostridia</taxon>
        <taxon>Eubacteriales</taxon>
        <taxon>Clostridiaceae</taxon>
        <taxon>Clostridium</taxon>
    </lineage>
</organism>
<dbReference type="InterPro" id="IPR050300">
    <property type="entry name" value="GDXG_lipolytic_enzyme"/>
</dbReference>
<comment type="similarity">
    <text evidence="1">Belongs to the 'GDXG' lipolytic enzyme family.</text>
</comment>
<feature type="transmembrane region" description="Helical" evidence="4">
    <location>
        <begin position="7"/>
        <end position="25"/>
    </location>
</feature>
<evidence type="ECO:0000259" key="5">
    <source>
        <dbReference type="Pfam" id="PF07859"/>
    </source>
</evidence>
<accession>A0A934HVE9</accession>
<evidence type="ECO:0000313" key="7">
    <source>
        <dbReference type="Proteomes" id="UP000622687"/>
    </source>
</evidence>
<name>A0A934HVE9_9CLOT</name>
<protein>
    <submittedName>
        <fullName evidence="6">Alpha/beta hydrolase</fullName>
    </submittedName>
</protein>
<feature type="domain" description="Alpha/beta hydrolase fold-3" evidence="5">
    <location>
        <begin position="112"/>
        <end position="319"/>
    </location>
</feature>
<evidence type="ECO:0000256" key="3">
    <source>
        <dbReference type="PROSITE-ProRule" id="PRU10038"/>
    </source>
</evidence>
<dbReference type="EMBL" id="JAEEGB010000002">
    <property type="protein sequence ID" value="MBI6871277.1"/>
    <property type="molecule type" value="Genomic_DNA"/>
</dbReference>
<reference evidence="6" key="1">
    <citation type="submission" date="2020-12" db="EMBL/GenBank/DDBJ databases">
        <title>Clostridium thailandense sp. nov., a novel acetogenic bacterium isolated from peat land soil in Thailand.</title>
        <authorList>
            <person name="Chaikitkaew S."/>
            <person name="Birkeland N.K."/>
        </authorList>
    </citation>
    <scope>NUCLEOTIDE SEQUENCE</scope>
    <source>
        <strain evidence="6">DSM 17425</strain>
    </source>
</reference>
<evidence type="ECO:0000313" key="6">
    <source>
        <dbReference type="EMBL" id="MBI6871277.1"/>
    </source>
</evidence>
<dbReference type="FunFam" id="3.40.50.1820:FF:000089">
    <property type="entry name" value="Alpha/beta hydrolase"/>
    <property type="match status" value="1"/>
</dbReference>
<keyword evidence="7" id="KW-1185">Reference proteome</keyword>
<sequence length="348" mass="38838">MKKKKGIWVFVVIVLALIIGTFFLIKRLTTTSYGKVNMKVAVMLKVNKYFNPNSIKGKPINEIREILNKDSTIWSAKPIPFSNIRNVNIDISSTKIPVRIYTPEGGSNLPIIVYLHGGFWIAGNLDTIDNVCRKLSKNTKAIVVSVDYRLAPENPFPAGVNDAYNVIQWVYKNAESINGDAKHIAVAGDSAGGNIAAAVSQMVRDKNGPHITCQVLVYPSTNLFELNSKSWSQSSNDFNISREDMEKYISLYIPKKEDRKNPYASPLLAKDFKGLPHTLIIIAEIDPLRDEGEAYAEKLKHAGDEVVVAMYKGTTHGFLTMDRISGEGDKALNQISLYLQKEFQKDKL</sequence>
<keyword evidence="4" id="KW-0812">Transmembrane</keyword>
<evidence type="ECO:0000256" key="2">
    <source>
        <dbReference type="ARBA" id="ARBA00022801"/>
    </source>
</evidence>
<dbReference type="InterPro" id="IPR013094">
    <property type="entry name" value="AB_hydrolase_3"/>
</dbReference>
<dbReference type="PANTHER" id="PTHR48081:SF8">
    <property type="entry name" value="ALPHA_BETA HYDROLASE FOLD-3 DOMAIN-CONTAINING PROTEIN-RELATED"/>
    <property type="match status" value="1"/>
</dbReference>
<evidence type="ECO:0000256" key="4">
    <source>
        <dbReference type="SAM" id="Phobius"/>
    </source>
</evidence>
<dbReference type="Gene3D" id="3.40.50.1820">
    <property type="entry name" value="alpha/beta hydrolase"/>
    <property type="match status" value="1"/>
</dbReference>
<dbReference type="PROSITE" id="PS01174">
    <property type="entry name" value="LIPASE_GDXG_SER"/>
    <property type="match status" value="1"/>
</dbReference>
<dbReference type="GO" id="GO:0016787">
    <property type="term" value="F:hydrolase activity"/>
    <property type="evidence" value="ECO:0007669"/>
    <property type="project" value="UniProtKB-KW"/>
</dbReference>
<proteinExistence type="inferred from homology"/>
<keyword evidence="4" id="KW-1133">Transmembrane helix</keyword>
<dbReference type="InterPro" id="IPR029058">
    <property type="entry name" value="AB_hydrolase_fold"/>
</dbReference>